<feature type="region of interest" description="Disordered" evidence="1">
    <location>
        <begin position="592"/>
        <end position="613"/>
    </location>
</feature>
<keyword evidence="3" id="KW-1185">Reference proteome</keyword>
<dbReference type="EMBL" id="WTPX01000281">
    <property type="protein sequence ID" value="NNJ28071.1"/>
    <property type="molecule type" value="Genomic_DNA"/>
</dbReference>
<comment type="caution">
    <text evidence="2">The sequence shown here is derived from an EMBL/GenBank/DDBJ whole genome shotgun (WGS) entry which is preliminary data.</text>
</comment>
<feature type="compositionally biased region" description="Basic and acidic residues" evidence="1">
    <location>
        <begin position="602"/>
        <end position="613"/>
    </location>
</feature>
<evidence type="ECO:0000313" key="3">
    <source>
        <dbReference type="Proteomes" id="UP000609651"/>
    </source>
</evidence>
<protein>
    <submittedName>
        <fullName evidence="2">Uncharacterized protein</fullName>
    </submittedName>
</protein>
<sequence length="613" mass="67365">MILQQFAGLEEDVFDRHFVGRPRPEHGEFRIGHPALSVQQAIEFAELAHAAGGGRFGARSLDGRPSQPEAVLQRVQQLQRRGVPVQAGLQALIGPVFLRDGVGQIVHDLPFLLAEQRPFPGDLQFGVLNRGVSAAEAQRHAELHPDFPLLEVAAGERLERFAAGNLRSRRTVRGADEPIAEPADPIAGDRVELRGEEVLGRFQFHLRPTDAQPLRPQFRPYVEGASGDRAPIEDDLRRNGRAVVERAQDAVVVQRHAHQQPQPAIRRLHPAAAAERAAAASGAGEGVFDRPPGERFFHLFLEPEVLLADQRLFLRVRPAQAFGTIPERFRDHHRPIAGLPFGVEVAIGVRQFPIGVRHVADEVPQAGFELGLADLVIHPSDDDAVIEPWLAVRSGEAVERHAAAPQQGLTGFSLDVILVGAAEQVRGGVVLVVFRELPQGEGAAGRGAFAQFGLRREQILLELLHAAAGELVINDAVVVLRQQRRGELRIERGQRRLRAESGVRILQRGVEPGADAIRVSQHRGAQIAGHRAVLDREGDRLLQGDLPMFDRGVGVANRSRFKTERAAGIVFRGRGRDHVRDAGSLRNLLERDVAVRPPQPESVDRRATDARRR</sequence>
<accession>A0ABX1VLA5</accession>
<proteinExistence type="predicted"/>
<reference evidence="2 3" key="1">
    <citation type="journal article" date="2020" name="Syst. Appl. Microbiol.">
        <title>Alienimonas chondri sp. nov., a novel planctomycete isolated from the biofilm of the red alga Chondrus crispus.</title>
        <authorList>
            <person name="Vitorino I."/>
            <person name="Albuquerque L."/>
            <person name="Wiegand S."/>
            <person name="Kallscheuer N."/>
            <person name="da Costa M.S."/>
            <person name="Lobo-da-Cunha A."/>
            <person name="Jogler C."/>
            <person name="Lage O.M."/>
        </authorList>
    </citation>
    <scope>NUCLEOTIDE SEQUENCE [LARGE SCALE GENOMIC DNA]</scope>
    <source>
        <strain evidence="2 3">LzC2</strain>
    </source>
</reference>
<name>A0ABX1VLA5_9PLAN</name>
<gene>
    <name evidence="2" type="ORF">LzC2_41820</name>
</gene>
<dbReference type="Proteomes" id="UP000609651">
    <property type="component" value="Unassembled WGS sequence"/>
</dbReference>
<organism evidence="2 3">
    <name type="scientific">Alienimonas chondri</name>
    <dbReference type="NCBI Taxonomy" id="2681879"/>
    <lineage>
        <taxon>Bacteria</taxon>
        <taxon>Pseudomonadati</taxon>
        <taxon>Planctomycetota</taxon>
        <taxon>Planctomycetia</taxon>
        <taxon>Planctomycetales</taxon>
        <taxon>Planctomycetaceae</taxon>
        <taxon>Alienimonas</taxon>
    </lineage>
</organism>
<evidence type="ECO:0000256" key="1">
    <source>
        <dbReference type="SAM" id="MobiDB-lite"/>
    </source>
</evidence>
<evidence type="ECO:0000313" key="2">
    <source>
        <dbReference type="EMBL" id="NNJ28071.1"/>
    </source>
</evidence>